<evidence type="ECO:0000313" key="3">
    <source>
        <dbReference type="Proteomes" id="UP000006727"/>
    </source>
</evidence>
<dbReference type="Gramene" id="Pp3c7_12760V3.1">
    <property type="protein sequence ID" value="PAC:32923404.CDS.1"/>
    <property type="gene ID" value="Pp3c7_12760"/>
</dbReference>
<dbReference type="EnsemblPlants" id="Pp3c7_12760V3.2">
    <property type="protein sequence ID" value="PAC:32923405.CDS.1"/>
    <property type="gene ID" value="Pp3c7_12760"/>
</dbReference>
<dbReference type="PaxDb" id="3218-PP1S75_161V6.1"/>
<dbReference type="EMBL" id="ABEU02000007">
    <property type="protein sequence ID" value="PNR51130.1"/>
    <property type="molecule type" value="Genomic_DNA"/>
</dbReference>
<keyword evidence="3" id="KW-1185">Reference proteome</keyword>
<reference evidence="1 3" key="2">
    <citation type="journal article" date="2018" name="Plant J.">
        <title>The Physcomitrella patens chromosome-scale assembly reveals moss genome structure and evolution.</title>
        <authorList>
            <person name="Lang D."/>
            <person name="Ullrich K.K."/>
            <person name="Murat F."/>
            <person name="Fuchs J."/>
            <person name="Jenkins J."/>
            <person name="Haas F.B."/>
            <person name="Piednoel M."/>
            <person name="Gundlach H."/>
            <person name="Van Bel M."/>
            <person name="Meyberg R."/>
            <person name="Vives C."/>
            <person name="Morata J."/>
            <person name="Symeonidi A."/>
            <person name="Hiss M."/>
            <person name="Muchero W."/>
            <person name="Kamisugi Y."/>
            <person name="Saleh O."/>
            <person name="Blanc G."/>
            <person name="Decker E.L."/>
            <person name="van Gessel N."/>
            <person name="Grimwood J."/>
            <person name="Hayes R.D."/>
            <person name="Graham S.W."/>
            <person name="Gunter L.E."/>
            <person name="McDaniel S.F."/>
            <person name="Hoernstein S.N.W."/>
            <person name="Larsson A."/>
            <person name="Li F.W."/>
            <person name="Perroud P.F."/>
            <person name="Phillips J."/>
            <person name="Ranjan P."/>
            <person name="Rokshar D.S."/>
            <person name="Rothfels C.J."/>
            <person name="Schneider L."/>
            <person name="Shu S."/>
            <person name="Stevenson D.W."/>
            <person name="Thummler F."/>
            <person name="Tillich M."/>
            <person name="Villarreal Aguilar J.C."/>
            <person name="Widiez T."/>
            <person name="Wong G.K."/>
            <person name="Wymore A."/>
            <person name="Zhang Y."/>
            <person name="Zimmer A.D."/>
            <person name="Quatrano R.S."/>
            <person name="Mayer K.F.X."/>
            <person name="Goodstein D."/>
            <person name="Casacuberta J.M."/>
            <person name="Vandepoele K."/>
            <person name="Reski R."/>
            <person name="Cuming A.C."/>
            <person name="Tuskan G.A."/>
            <person name="Maumus F."/>
            <person name="Salse J."/>
            <person name="Schmutz J."/>
            <person name="Rensing S.A."/>
        </authorList>
    </citation>
    <scope>NUCLEOTIDE SEQUENCE [LARGE SCALE GENOMIC DNA]</scope>
    <source>
        <strain evidence="2 3">cv. Gransden 2004</strain>
    </source>
</reference>
<dbReference type="EnsemblPlants" id="Pp3c7_12760V3.1">
    <property type="protein sequence ID" value="PAC:32923404.CDS.1"/>
    <property type="gene ID" value="Pp3c7_12760"/>
</dbReference>
<proteinExistence type="predicted"/>
<sequence length="118" mass="13284">MVFTRISVQLNEAGLGPNEVQWMLDAPAHLTGRTAYNAQHFTHHLFQTHNDLGGLFIEFVMRESRRYAEFKKHAPAVNLFLNKLPGPPEIPPPAIAHSVFQVLSIQLEAESPSRDEAQ</sequence>
<dbReference type="Proteomes" id="UP000006727">
    <property type="component" value="Chromosome 7"/>
</dbReference>
<gene>
    <name evidence="1" type="ORF">PHYPA_010316</name>
</gene>
<reference evidence="1 3" key="1">
    <citation type="journal article" date="2008" name="Science">
        <title>The Physcomitrella genome reveals evolutionary insights into the conquest of land by plants.</title>
        <authorList>
            <person name="Rensing S."/>
            <person name="Lang D."/>
            <person name="Zimmer A."/>
            <person name="Terry A."/>
            <person name="Salamov A."/>
            <person name="Shapiro H."/>
            <person name="Nishiyama T."/>
            <person name="Perroud P.-F."/>
            <person name="Lindquist E."/>
            <person name="Kamisugi Y."/>
            <person name="Tanahashi T."/>
            <person name="Sakakibara K."/>
            <person name="Fujita T."/>
            <person name="Oishi K."/>
            <person name="Shin-I T."/>
            <person name="Kuroki Y."/>
            <person name="Toyoda A."/>
            <person name="Suzuki Y."/>
            <person name="Hashimoto A."/>
            <person name="Yamaguchi K."/>
            <person name="Sugano A."/>
            <person name="Kohara Y."/>
            <person name="Fujiyama A."/>
            <person name="Anterola A."/>
            <person name="Aoki S."/>
            <person name="Ashton N."/>
            <person name="Barbazuk W.B."/>
            <person name="Barker E."/>
            <person name="Bennetzen J."/>
            <person name="Bezanilla M."/>
            <person name="Blankenship R."/>
            <person name="Cho S.H."/>
            <person name="Dutcher S."/>
            <person name="Estelle M."/>
            <person name="Fawcett J.A."/>
            <person name="Gundlach H."/>
            <person name="Hanada K."/>
            <person name="Heyl A."/>
            <person name="Hicks K.A."/>
            <person name="Hugh J."/>
            <person name="Lohr M."/>
            <person name="Mayer K."/>
            <person name="Melkozernov A."/>
            <person name="Murata T."/>
            <person name="Nelson D."/>
            <person name="Pils B."/>
            <person name="Prigge M."/>
            <person name="Reiss B."/>
            <person name="Renner T."/>
            <person name="Rombauts S."/>
            <person name="Rushton P."/>
            <person name="Sanderfoot A."/>
            <person name="Schween G."/>
            <person name="Shiu S.-H."/>
            <person name="Stueber K."/>
            <person name="Theodoulou F.L."/>
            <person name="Tu H."/>
            <person name="Van de Peer Y."/>
            <person name="Verrier P.J."/>
            <person name="Waters E."/>
            <person name="Wood A."/>
            <person name="Yang L."/>
            <person name="Cove D."/>
            <person name="Cuming A."/>
            <person name="Hasebe M."/>
            <person name="Lucas S."/>
            <person name="Mishler D.B."/>
            <person name="Reski R."/>
            <person name="Grigoriev I."/>
            <person name="Quatrano R.S."/>
            <person name="Boore J.L."/>
        </authorList>
    </citation>
    <scope>NUCLEOTIDE SEQUENCE [LARGE SCALE GENOMIC DNA]</scope>
    <source>
        <strain evidence="2 3">cv. Gransden 2004</strain>
    </source>
</reference>
<dbReference type="AlphaFoldDB" id="A0A2K1KBH7"/>
<reference evidence="2" key="3">
    <citation type="submission" date="2020-12" db="UniProtKB">
        <authorList>
            <consortium name="EnsemblPlants"/>
        </authorList>
    </citation>
    <scope>IDENTIFICATION</scope>
</reference>
<dbReference type="Gramene" id="Pp3c7_12760V3.2">
    <property type="protein sequence ID" value="PAC:32923405.CDS.1"/>
    <property type="gene ID" value="Pp3c7_12760"/>
</dbReference>
<name>A0A2K1KBH7_PHYPA</name>
<organism evidence="1">
    <name type="scientific">Physcomitrium patens</name>
    <name type="common">Spreading-leaved earth moss</name>
    <name type="synonym">Physcomitrella patens</name>
    <dbReference type="NCBI Taxonomy" id="3218"/>
    <lineage>
        <taxon>Eukaryota</taxon>
        <taxon>Viridiplantae</taxon>
        <taxon>Streptophyta</taxon>
        <taxon>Embryophyta</taxon>
        <taxon>Bryophyta</taxon>
        <taxon>Bryophytina</taxon>
        <taxon>Bryopsida</taxon>
        <taxon>Funariidae</taxon>
        <taxon>Funariales</taxon>
        <taxon>Funariaceae</taxon>
        <taxon>Physcomitrium</taxon>
    </lineage>
</organism>
<accession>A0A2K1KBH7</accession>
<protein>
    <submittedName>
        <fullName evidence="1 2">Uncharacterized protein</fullName>
    </submittedName>
</protein>
<evidence type="ECO:0000313" key="1">
    <source>
        <dbReference type="EMBL" id="PNR51130.1"/>
    </source>
</evidence>
<evidence type="ECO:0000313" key="2">
    <source>
        <dbReference type="EnsemblPlants" id="PAC:32923404.CDS.1"/>
    </source>
</evidence>
<dbReference type="InParanoid" id="A0A2K1KBH7"/>